<feature type="transmembrane region" description="Helical" evidence="2">
    <location>
        <begin position="6"/>
        <end position="39"/>
    </location>
</feature>
<keyword evidence="2" id="KW-0472">Membrane</keyword>
<gene>
    <name evidence="3" type="ORF">EUX48_09295</name>
</gene>
<name>A0A502L923_HAEHA</name>
<keyword evidence="2" id="KW-1133">Transmembrane helix</keyword>
<accession>A0A502L923</accession>
<reference evidence="3 4" key="1">
    <citation type="submission" date="2019-01" db="EMBL/GenBank/DDBJ databases">
        <title>Comparative genomic analysis identifies haemin-independent Haemophilus haemolyticus: a formal re-classification of Haemophilus intermedius.</title>
        <authorList>
            <person name="Harris T.M."/>
            <person name="Price E.P."/>
            <person name="Sarovich D.S."/>
            <person name="Norskov-Lauritsen N."/>
            <person name="Beissbarth J."/>
            <person name="Chang A.B."/>
            <person name="Smith-Vaughan H.C."/>
        </authorList>
    </citation>
    <scope>NUCLEOTIDE SEQUENCE [LARGE SCALE GENOMIC DNA]</scope>
    <source>
        <strain evidence="3 4">60824 B Hi-4</strain>
    </source>
</reference>
<keyword evidence="2" id="KW-0812">Transmembrane</keyword>
<proteinExistence type="predicted"/>
<evidence type="ECO:0000256" key="2">
    <source>
        <dbReference type="SAM" id="Phobius"/>
    </source>
</evidence>
<dbReference type="Proteomes" id="UP000316888">
    <property type="component" value="Unassembled WGS sequence"/>
</dbReference>
<keyword evidence="1" id="KW-0175">Coiled coil</keyword>
<evidence type="ECO:0000313" key="4">
    <source>
        <dbReference type="Proteomes" id="UP000316888"/>
    </source>
</evidence>
<comment type="caution">
    <text evidence="3">The sequence shown here is derived from an EMBL/GenBank/DDBJ whole genome shotgun (WGS) entry which is preliminary data.</text>
</comment>
<dbReference type="RefSeq" id="WP_140537985.1">
    <property type="nucleotide sequence ID" value="NZ_SDPB01000024.1"/>
</dbReference>
<dbReference type="EMBL" id="SDPB01000024">
    <property type="protein sequence ID" value="TPH20186.1"/>
    <property type="molecule type" value="Genomic_DNA"/>
</dbReference>
<evidence type="ECO:0000313" key="3">
    <source>
        <dbReference type="EMBL" id="TPH20186.1"/>
    </source>
</evidence>
<sequence length="100" mass="11771">MFDGLLIIFLVFLCFLMIAALGVYSVPIFIVFIVWFWWIEKKATKKAEEKMIMEKTLEQMEDEFRKKQEENKPFISGTITHIGNDGKETRLGNITIHLKE</sequence>
<evidence type="ECO:0000256" key="1">
    <source>
        <dbReference type="SAM" id="Coils"/>
    </source>
</evidence>
<dbReference type="AlphaFoldDB" id="A0A502L923"/>
<organism evidence="3 4">
    <name type="scientific">Haemophilus haemolyticus</name>
    <dbReference type="NCBI Taxonomy" id="726"/>
    <lineage>
        <taxon>Bacteria</taxon>
        <taxon>Pseudomonadati</taxon>
        <taxon>Pseudomonadota</taxon>
        <taxon>Gammaproteobacteria</taxon>
        <taxon>Pasteurellales</taxon>
        <taxon>Pasteurellaceae</taxon>
        <taxon>Haemophilus</taxon>
    </lineage>
</organism>
<feature type="coiled-coil region" evidence="1">
    <location>
        <begin position="43"/>
        <end position="70"/>
    </location>
</feature>
<protein>
    <submittedName>
        <fullName evidence="3">Uncharacterized protein</fullName>
    </submittedName>
</protein>